<dbReference type="InterPro" id="IPR013822">
    <property type="entry name" value="Signal_recog_particl_SRP54_hlx"/>
</dbReference>
<evidence type="ECO:0000256" key="8">
    <source>
        <dbReference type="ARBA" id="ARBA00048027"/>
    </source>
</evidence>
<dbReference type="HAMAP" id="MF_00306">
    <property type="entry name" value="SRP54"/>
    <property type="match status" value="1"/>
</dbReference>
<dbReference type="GO" id="GO:0003924">
    <property type="term" value="F:GTPase activity"/>
    <property type="evidence" value="ECO:0007669"/>
    <property type="project" value="UniProtKB-UniRule"/>
</dbReference>
<keyword evidence="12" id="KW-1185">Reference proteome</keyword>
<reference evidence="11 12" key="1">
    <citation type="submission" date="2019-01" db="EMBL/GenBank/DDBJ databases">
        <authorList>
            <consortium name="Pathogen Informatics"/>
        </authorList>
    </citation>
    <scope>NUCLEOTIDE SEQUENCE [LARGE SCALE GENOMIC DNA]</scope>
    <source>
        <strain evidence="11 12">NCTC10166</strain>
    </source>
</reference>
<keyword evidence="3 9" id="KW-0378">Hydrolase</keyword>
<accession>A0A449A4J8</accession>
<dbReference type="InterPro" id="IPR027417">
    <property type="entry name" value="P-loop_NTPase"/>
</dbReference>
<comment type="similarity">
    <text evidence="1 9">Belongs to the GTP-binding SRP family. SRP54 subfamily.</text>
</comment>
<dbReference type="PROSITE" id="PS00300">
    <property type="entry name" value="SRP54"/>
    <property type="match status" value="1"/>
</dbReference>
<dbReference type="Pfam" id="PF00448">
    <property type="entry name" value="SRP54"/>
    <property type="match status" value="1"/>
</dbReference>
<dbReference type="NCBIfam" id="TIGR00959">
    <property type="entry name" value="ffh"/>
    <property type="match status" value="1"/>
</dbReference>
<comment type="domain">
    <text evidence="9">Composed of three domains: the N-terminal N domain, which is responsible for interactions with the ribosome, the central G domain, which binds GTP, and the C-terminal M domain, which binds the RNA and the signal sequence of the RNC.</text>
</comment>
<dbReference type="SMART" id="SM00962">
    <property type="entry name" value="SRP54"/>
    <property type="match status" value="1"/>
</dbReference>
<dbReference type="PANTHER" id="PTHR11564">
    <property type="entry name" value="SIGNAL RECOGNITION PARTICLE 54K PROTEIN SRP54"/>
    <property type="match status" value="1"/>
</dbReference>
<comment type="function">
    <text evidence="9">Involved in targeting and insertion of nascent membrane proteins into the cytoplasmic membrane. Binds to the hydrophobic signal sequence of the ribosome-nascent chain (RNC) as it emerges from the ribosomes. The SRP-RNC complex is then targeted to the cytoplasmic membrane where it interacts with the SRP receptor FtsY.</text>
</comment>
<evidence type="ECO:0000259" key="10">
    <source>
        <dbReference type="PROSITE" id="PS00300"/>
    </source>
</evidence>
<dbReference type="Gene3D" id="1.10.260.30">
    <property type="entry name" value="Signal recognition particle, SRP54 subunit, M-domain"/>
    <property type="match status" value="1"/>
</dbReference>
<comment type="subcellular location">
    <subcellularLocation>
        <location evidence="9">Cytoplasm</location>
    </subcellularLocation>
    <text evidence="9">The SRP-RNC complex is targeted to the cytoplasmic membrane.</text>
</comment>
<evidence type="ECO:0000256" key="9">
    <source>
        <dbReference type="HAMAP-Rule" id="MF_00306"/>
    </source>
</evidence>
<proteinExistence type="inferred from homology"/>
<dbReference type="SUPFAM" id="SSF52540">
    <property type="entry name" value="P-loop containing nucleoside triphosphate hydrolases"/>
    <property type="match status" value="1"/>
</dbReference>
<evidence type="ECO:0000256" key="6">
    <source>
        <dbReference type="ARBA" id="ARBA00023135"/>
    </source>
</evidence>
<evidence type="ECO:0000256" key="4">
    <source>
        <dbReference type="ARBA" id="ARBA00022884"/>
    </source>
</evidence>
<evidence type="ECO:0000313" key="12">
    <source>
        <dbReference type="Proteomes" id="UP000289440"/>
    </source>
</evidence>
<dbReference type="InterPro" id="IPR004125">
    <property type="entry name" value="Signal_recog_particle_SRP54_M"/>
</dbReference>
<keyword evidence="9" id="KW-0963">Cytoplasm</keyword>
<feature type="domain" description="SRP54-type proteins GTP-binding" evidence="10">
    <location>
        <begin position="271"/>
        <end position="284"/>
    </location>
</feature>
<keyword evidence="5 9" id="KW-0342">GTP-binding</keyword>
<dbReference type="Gene3D" id="3.40.50.300">
    <property type="entry name" value="P-loop containing nucleotide triphosphate hydrolases"/>
    <property type="match status" value="1"/>
</dbReference>
<dbReference type="Pfam" id="PF02881">
    <property type="entry name" value="SRP54_N"/>
    <property type="match status" value="1"/>
</dbReference>
<keyword evidence="2 9" id="KW-0547">Nucleotide-binding</keyword>
<dbReference type="SMART" id="SM00382">
    <property type="entry name" value="AAA"/>
    <property type="match status" value="1"/>
</dbReference>
<organism evidence="11 12">
    <name type="scientific">Mesomycoplasma neurolyticum</name>
    <dbReference type="NCBI Taxonomy" id="2120"/>
    <lineage>
        <taxon>Bacteria</taxon>
        <taxon>Bacillati</taxon>
        <taxon>Mycoplasmatota</taxon>
        <taxon>Mycoplasmoidales</taxon>
        <taxon>Metamycoplasmataceae</taxon>
        <taxon>Mesomycoplasma</taxon>
    </lineage>
</organism>
<dbReference type="CDD" id="cd18539">
    <property type="entry name" value="SRP_G"/>
    <property type="match status" value="1"/>
</dbReference>
<dbReference type="EC" id="3.6.5.4" evidence="9"/>
<dbReference type="Proteomes" id="UP000289440">
    <property type="component" value="Chromosome"/>
</dbReference>
<dbReference type="AlphaFoldDB" id="A0A449A4J8"/>
<sequence length="448" mass="50033">MCMIDFLGKRIQKAIDKASKKTLLKEEDILEITRDIKIALLEADVNITIVKEFIKEIKQKSIGSEIIGKLNPGQQVVKVVNDELVKILGGKVKELKITKPISVVLMTGLQGSGKTTSTAKLAHFLLKKKKITKPLMIAADIYRPAAIEQLIALGKQINIDVYSEKNETSAEKIVENGLQKAKNENYDFVVIDTAGRLSIDEKLMNELVAIKKIARAQEIIFVTDSLAGQDIINVAKTFNEYLTLTSSIITKLDSDAKGGAAFSITKLLNIPIAFIGTGEKISNFDLFHPDRMANRILGMGDVLSVIEKAEEVIDKDKAKKLGRKFLSGNFNLDDLLASLQQMKKMGKFSKLIKMIPGLPKNIDASKIANVDQKIKLYEILISSMTMEERKNPKLLKNSSRKNRIIKGSGRTNQEYNQMINEFENFVKKMKEITKNNNSGLGNIFEQFK</sequence>
<feature type="binding site" evidence="9">
    <location>
        <begin position="108"/>
        <end position="115"/>
    </location>
    <ligand>
        <name>GTP</name>
        <dbReference type="ChEBI" id="CHEBI:37565"/>
    </ligand>
</feature>
<dbReference type="InterPro" id="IPR003593">
    <property type="entry name" value="AAA+_ATPase"/>
</dbReference>
<dbReference type="InterPro" id="IPR042101">
    <property type="entry name" value="SRP54_N_sf"/>
</dbReference>
<dbReference type="GO" id="GO:0048500">
    <property type="term" value="C:signal recognition particle"/>
    <property type="evidence" value="ECO:0007669"/>
    <property type="project" value="UniProtKB-UniRule"/>
</dbReference>
<dbReference type="SMART" id="SM00963">
    <property type="entry name" value="SRP54_N"/>
    <property type="match status" value="1"/>
</dbReference>
<keyword evidence="6 9" id="KW-0733">Signal recognition particle</keyword>
<dbReference type="GO" id="GO:0008312">
    <property type="term" value="F:7S RNA binding"/>
    <property type="evidence" value="ECO:0007669"/>
    <property type="project" value="InterPro"/>
</dbReference>
<evidence type="ECO:0000256" key="3">
    <source>
        <dbReference type="ARBA" id="ARBA00022801"/>
    </source>
</evidence>
<dbReference type="GO" id="GO:0005525">
    <property type="term" value="F:GTP binding"/>
    <property type="evidence" value="ECO:0007669"/>
    <property type="project" value="UniProtKB-UniRule"/>
</dbReference>
<comment type="subunit">
    <text evidence="9">Part of the signal recognition particle protein translocation system, which is composed of SRP and FtsY.</text>
</comment>
<gene>
    <name evidence="9 11" type="primary">ffh</name>
    <name evidence="11" type="ORF">NCTC10166_00139</name>
</gene>
<comment type="catalytic activity">
    <reaction evidence="8 9">
        <text>GTP + H2O = GDP + phosphate + H(+)</text>
        <dbReference type="Rhea" id="RHEA:19669"/>
        <dbReference type="ChEBI" id="CHEBI:15377"/>
        <dbReference type="ChEBI" id="CHEBI:15378"/>
        <dbReference type="ChEBI" id="CHEBI:37565"/>
        <dbReference type="ChEBI" id="CHEBI:43474"/>
        <dbReference type="ChEBI" id="CHEBI:58189"/>
        <dbReference type="EC" id="3.6.5.4"/>
    </reaction>
</comment>
<keyword evidence="7 9" id="KW-0687">Ribonucleoprotein</keyword>
<keyword evidence="4 9" id="KW-0694">RNA-binding</keyword>
<feature type="binding site" evidence="9">
    <location>
        <begin position="250"/>
        <end position="253"/>
    </location>
    <ligand>
        <name>GTP</name>
        <dbReference type="ChEBI" id="CHEBI:37565"/>
    </ligand>
</feature>
<dbReference type="InterPro" id="IPR036891">
    <property type="entry name" value="Signal_recog_part_SRP54_M_sf"/>
</dbReference>
<evidence type="ECO:0000256" key="7">
    <source>
        <dbReference type="ARBA" id="ARBA00023274"/>
    </source>
</evidence>
<dbReference type="EMBL" id="LR214951">
    <property type="protein sequence ID" value="VEU59181.1"/>
    <property type="molecule type" value="Genomic_DNA"/>
</dbReference>
<dbReference type="InterPro" id="IPR004780">
    <property type="entry name" value="SRP"/>
</dbReference>
<dbReference type="GO" id="GO:0006614">
    <property type="term" value="P:SRP-dependent cotranslational protein targeting to membrane"/>
    <property type="evidence" value="ECO:0007669"/>
    <property type="project" value="InterPro"/>
</dbReference>
<dbReference type="Pfam" id="PF02978">
    <property type="entry name" value="SRP_SPB"/>
    <property type="match status" value="1"/>
</dbReference>
<name>A0A449A4J8_9BACT</name>
<evidence type="ECO:0000256" key="2">
    <source>
        <dbReference type="ARBA" id="ARBA00022741"/>
    </source>
</evidence>
<dbReference type="InterPro" id="IPR022941">
    <property type="entry name" value="SRP54"/>
</dbReference>
<protein>
    <recommendedName>
        <fullName evidence="9">Signal recognition particle protein</fullName>
        <ecNumber evidence="9">3.6.5.4</ecNumber>
    </recommendedName>
    <alternativeName>
        <fullName evidence="9">Fifty-four homolog</fullName>
    </alternativeName>
</protein>
<dbReference type="Gene3D" id="1.20.120.140">
    <property type="entry name" value="Signal recognition particle SRP54, nucleotide-binding domain"/>
    <property type="match status" value="1"/>
</dbReference>
<dbReference type="KEGG" id="mnu:NCTC10166_00139"/>
<evidence type="ECO:0000256" key="5">
    <source>
        <dbReference type="ARBA" id="ARBA00023134"/>
    </source>
</evidence>
<feature type="binding site" evidence="9">
    <location>
        <begin position="192"/>
        <end position="196"/>
    </location>
    <ligand>
        <name>GTP</name>
        <dbReference type="ChEBI" id="CHEBI:37565"/>
    </ligand>
</feature>
<dbReference type="SUPFAM" id="SSF47446">
    <property type="entry name" value="Signal peptide-binding domain"/>
    <property type="match status" value="1"/>
</dbReference>
<dbReference type="InterPro" id="IPR000897">
    <property type="entry name" value="SRP54_GTPase_dom"/>
</dbReference>
<evidence type="ECO:0000313" key="11">
    <source>
        <dbReference type="EMBL" id="VEU59181.1"/>
    </source>
</evidence>
<evidence type="ECO:0000256" key="1">
    <source>
        <dbReference type="ARBA" id="ARBA00005450"/>
    </source>
</evidence>
<dbReference type="PANTHER" id="PTHR11564:SF5">
    <property type="entry name" value="SIGNAL RECOGNITION PARTICLE SUBUNIT SRP54"/>
    <property type="match status" value="1"/>
</dbReference>